<reference evidence="3" key="1">
    <citation type="journal article" date="2019" name="Int. J. Syst. Evol. Microbiol.">
        <title>The Global Catalogue of Microorganisms (GCM) 10K type strain sequencing project: providing services to taxonomists for standard genome sequencing and annotation.</title>
        <authorList>
            <consortium name="The Broad Institute Genomics Platform"/>
            <consortium name="The Broad Institute Genome Sequencing Center for Infectious Disease"/>
            <person name="Wu L."/>
            <person name="Ma J."/>
        </authorList>
    </citation>
    <scope>NUCLEOTIDE SEQUENCE [LARGE SCALE GENOMIC DNA]</scope>
    <source>
        <strain evidence="3">KCTC 42911</strain>
    </source>
</reference>
<dbReference type="Proteomes" id="UP001595629">
    <property type="component" value="Unassembled WGS sequence"/>
</dbReference>
<feature type="region of interest" description="Disordered" evidence="1">
    <location>
        <begin position="147"/>
        <end position="220"/>
    </location>
</feature>
<dbReference type="RefSeq" id="WP_386736921.1">
    <property type="nucleotide sequence ID" value="NZ_JBHRXI010000017.1"/>
</dbReference>
<proteinExistence type="predicted"/>
<evidence type="ECO:0000313" key="3">
    <source>
        <dbReference type="Proteomes" id="UP001595629"/>
    </source>
</evidence>
<evidence type="ECO:0000256" key="1">
    <source>
        <dbReference type="SAM" id="MobiDB-lite"/>
    </source>
</evidence>
<protein>
    <recommendedName>
        <fullName evidence="4">Glycerol-3-phosphate dehydrogenase</fullName>
    </recommendedName>
</protein>
<accession>A0ABV7TN78</accession>
<keyword evidence="3" id="KW-1185">Reference proteome</keyword>
<gene>
    <name evidence="2" type="ORF">ACFORG_18010</name>
</gene>
<dbReference type="EMBL" id="JBHRXI010000017">
    <property type="protein sequence ID" value="MFC3615653.1"/>
    <property type="molecule type" value="Genomic_DNA"/>
</dbReference>
<comment type="caution">
    <text evidence="2">The sequence shown here is derived from an EMBL/GenBank/DDBJ whole genome shotgun (WGS) entry which is preliminary data.</text>
</comment>
<feature type="compositionally biased region" description="Acidic residues" evidence="1">
    <location>
        <begin position="153"/>
        <end position="181"/>
    </location>
</feature>
<organism evidence="2 3">
    <name type="scientific">Lutimaribacter marinistellae</name>
    <dbReference type="NCBI Taxonomy" id="1820329"/>
    <lineage>
        <taxon>Bacteria</taxon>
        <taxon>Pseudomonadati</taxon>
        <taxon>Pseudomonadota</taxon>
        <taxon>Alphaproteobacteria</taxon>
        <taxon>Rhodobacterales</taxon>
        <taxon>Roseobacteraceae</taxon>
        <taxon>Lutimaribacter</taxon>
    </lineage>
</organism>
<name>A0ABV7TN78_9RHOB</name>
<evidence type="ECO:0008006" key="4">
    <source>
        <dbReference type="Google" id="ProtNLM"/>
    </source>
</evidence>
<feature type="compositionally biased region" description="Basic and acidic residues" evidence="1">
    <location>
        <begin position="20"/>
        <end position="43"/>
    </location>
</feature>
<evidence type="ECO:0000313" key="2">
    <source>
        <dbReference type="EMBL" id="MFC3615653.1"/>
    </source>
</evidence>
<sequence length="279" mass="30976">MSDPVTKSEIEDVLSSIRRLVSEETRSEPRGKARPEPVKHDRLVLTPALRVGETEEDAEPEEPERNPIDPEAPWSDPEATLYEAAHVIAGEARLEAQSDESEPMMLRPEDVVPDTAGVEVSLSDEEDQAASPDVEFESLSARFEALETAISETADDEWEPDGSDEDVYGGSVEEIEWEDHDPEVTADVSFDEKTAATPPVEEPAPSKDAVLTDAEDEDVDDQGAFSLDEAVMDEEMLRELVADIVRQELQGALGERITRNVRKLVRREIHRALTAQEFD</sequence>
<feature type="region of interest" description="Disordered" evidence="1">
    <location>
        <begin position="20"/>
        <end position="76"/>
    </location>
</feature>